<organism evidence="15 16">
    <name type="scientific">Clostridium intestinale DSM 6191</name>
    <dbReference type="NCBI Taxonomy" id="1121320"/>
    <lineage>
        <taxon>Bacteria</taxon>
        <taxon>Bacillati</taxon>
        <taxon>Bacillota</taxon>
        <taxon>Clostridia</taxon>
        <taxon>Eubacteriales</taxon>
        <taxon>Clostridiaceae</taxon>
        <taxon>Clostridium</taxon>
    </lineage>
</organism>
<evidence type="ECO:0000256" key="4">
    <source>
        <dbReference type="ARBA" id="ARBA00022475"/>
    </source>
</evidence>
<feature type="coiled-coil region" evidence="12">
    <location>
        <begin position="29"/>
        <end position="63"/>
    </location>
</feature>
<evidence type="ECO:0000256" key="5">
    <source>
        <dbReference type="ARBA" id="ARBA00022553"/>
    </source>
</evidence>
<dbReference type="InterPro" id="IPR036097">
    <property type="entry name" value="HisK_dim/P_sf"/>
</dbReference>
<evidence type="ECO:0000256" key="8">
    <source>
        <dbReference type="ARBA" id="ARBA00022777"/>
    </source>
</evidence>
<dbReference type="EC" id="2.7.13.3" evidence="3"/>
<dbReference type="PRINTS" id="PR00344">
    <property type="entry name" value="BCTRLSENSOR"/>
</dbReference>
<dbReference type="PANTHER" id="PTHR43711">
    <property type="entry name" value="TWO-COMPONENT HISTIDINE KINASE"/>
    <property type="match status" value="1"/>
</dbReference>
<dbReference type="Gene3D" id="3.30.565.10">
    <property type="entry name" value="Histidine kinase-like ATPase, C-terminal domain"/>
    <property type="match status" value="1"/>
</dbReference>
<evidence type="ECO:0000256" key="1">
    <source>
        <dbReference type="ARBA" id="ARBA00000085"/>
    </source>
</evidence>
<dbReference type="Proteomes" id="UP000184241">
    <property type="component" value="Unassembled WGS sequence"/>
</dbReference>
<dbReference type="SUPFAM" id="SSF55874">
    <property type="entry name" value="ATPase domain of HSP90 chaperone/DNA topoisomerase II/histidine kinase"/>
    <property type="match status" value="1"/>
</dbReference>
<dbReference type="RefSeq" id="WP_073021507.1">
    <property type="nucleotide sequence ID" value="NZ_FQXU01000011.1"/>
</dbReference>
<dbReference type="SMART" id="SM00388">
    <property type="entry name" value="HisKA"/>
    <property type="match status" value="1"/>
</dbReference>
<gene>
    <name evidence="15" type="ORF">SAMN02745941_03470</name>
</gene>
<dbReference type="PROSITE" id="PS50109">
    <property type="entry name" value="HIS_KIN"/>
    <property type="match status" value="1"/>
</dbReference>
<evidence type="ECO:0000313" key="15">
    <source>
        <dbReference type="EMBL" id="SHI28231.1"/>
    </source>
</evidence>
<dbReference type="GO" id="GO:0000155">
    <property type="term" value="F:phosphorelay sensor kinase activity"/>
    <property type="evidence" value="ECO:0007669"/>
    <property type="project" value="InterPro"/>
</dbReference>
<accession>A0A1M5ZVE4</accession>
<dbReference type="GO" id="GO:0005886">
    <property type="term" value="C:plasma membrane"/>
    <property type="evidence" value="ECO:0007669"/>
    <property type="project" value="UniProtKB-SubCell"/>
</dbReference>
<evidence type="ECO:0000313" key="16">
    <source>
        <dbReference type="Proteomes" id="UP000184241"/>
    </source>
</evidence>
<dbReference type="Gene3D" id="1.10.287.130">
    <property type="match status" value="1"/>
</dbReference>
<keyword evidence="10" id="KW-0902">Two-component regulatory system</keyword>
<dbReference type="InterPro" id="IPR003594">
    <property type="entry name" value="HATPase_dom"/>
</dbReference>
<evidence type="ECO:0000256" key="10">
    <source>
        <dbReference type="ARBA" id="ARBA00023012"/>
    </source>
</evidence>
<feature type="transmembrane region" description="Helical" evidence="13">
    <location>
        <begin position="12"/>
        <end position="30"/>
    </location>
</feature>
<comment type="catalytic activity">
    <reaction evidence="1">
        <text>ATP + protein L-histidine = ADP + protein N-phospho-L-histidine.</text>
        <dbReference type="EC" id="2.7.13.3"/>
    </reaction>
</comment>
<dbReference type="InterPro" id="IPR036890">
    <property type="entry name" value="HATPase_C_sf"/>
</dbReference>
<evidence type="ECO:0000256" key="6">
    <source>
        <dbReference type="ARBA" id="ARBA00022679"/>
    </source>
</evidence>
<feature type="domain" description="Histidine kinase" evidence="14">
    <location>
        <begin position="70"/>
        <end position="308"/>
    </location>
</feature>
<name>A0A1M5ZVE4_9CLOT</name>
<protein>
    <recommendedName>
        <fullName evidence="3">histidine kinase</fullName>
        <ecNumber evidence="3">2.7.13.3</ecNumber>
    </recommendedName>
</protein>
<keyword evidence="13" id="KW-0812">Transmembrane</keyword>
<keyword evidence="11 13" id="KW-0472">Membrane</keyword>
<dbReference type="InterPro" id="IPR050736">
    <property type="entry name" value="Sensor_HK_Regulatory"/>
</dbReference>
<evidence type="ECO:0000256" key="9">
    <source>
        <dbReference type="ARBA" id="ARBA00022840"/>
    </source>
</evidence>
<keyword evidence="5" id="KW-0597">Phosphoprotein</keyword>
<dbReference type="Pfam" id="PF02518">
    <property type="entry name" value="HATPase_c"/>
    <property type="match status" value="1"/>
</dbReference>
<keyword evidence="13" id="KW-1133">Transmembrane helix</keyword>
<sequence>MFNFVKLNYRELIIALIFTITFIYLKTKAIKLKKDNNELRLKVEKLENKIILDENEYKKLNSDNNEFISLVSHEFRTPLTSIMGFTKIIRKKFSRHVIPALEDKKLMESNEKLSYQVELIKGNLEIIISESERLALMIENILDTTKIDFGNELGKCEKLSIETIINKVILSTYSLIGERDIEVFDLIEANIPYVYGDEHKIMQILINLLSNAFKFTNEGEIVISAKKQDEEFIIIEVKDSGIGIPEKYQNLIFNKFKQVESKDGDKPKGTGLGLYITKNLVEQHGGTIGVRNNETKGCCFFFTLPIIKEKNYENKNIDS</sequence>
<dbReference type="FunFam" id="3.30.565.10:FF:000023">
    <property type="entry name" value="PAS domain-containing sensor histidine kinase"/>
    <property type="match status" value="1"/>
</dbReference>
<evidence type="ECO:0000256" key="3">
    <source>
        <dbReference type="ARBA" id="ARBA00012438"/>
    </source>
</evidence>
<dbReference type="CDD" id="cd16922">
    <property type="entry name" value="HATPase_EvgS-ArcB-TorS-like"/>
    <property type="match status" value="1"/>
</dbReference>
<dbReference type="SMART" id="SM00387">
    <property type="entry name" value="HATPase_c"/>
    <property type="match status" value="1"/>
</dbReference>
<keyword evidence="8 15" id="KW-0418">Kinase</keyword>
<dbReference type="SUPFAM" id="SSF47384">
    <property type="entry name" value="Homodimeric domain of signal transducing histidine kinase"/>
    <property type="match status" value="1"/>
</dbReference>
<keyword evidence="12" id="KW-0175">Coiled coil</keyword>
<comment type="subcellular location">
    <subcellularLocation>
        <location evidence="2">Cell membrane</location>
    </subcellularLocation>
</comment>
<evidence type="ECO:0000256" key="2">
    <source>
        <dbReference type="ARBA" id="ARBA00004236"/>
    </source>
</evidence>
<keyword evidence="6" id="KW-0808">Transferase</keyword>
<keyword evidence="4" id="KW-1003">Cell membrane</keyword>
<evidence type="ECO:0000256" key="13">
    <source>
        <dbReference type="SAM" id="Phobius"/>
    </source>
</evidence>
<evidence type="ECO:0000256" key="7">
    <source>
        <dbReference type="ARBA" id="ARBA00022741"/>
    </source>
</evidence>
<dbReference type="CDD" id="cd00082">
    <property type="entry name" value="HisKA"/>
    <property type="match status" value="1"/>
</dbReference>
<dbReference type="InterPro" id="IPR003661">
    <property type="entry name" value="HisK_dim/P_dom"/>
</dbReference>
<dbReference type="Pfam" id="PF00512">
    <property type="entry name" value="HisKA"/>
    <property type="match status" value="1"/>
</dbReference>
<dbReference type="GO" id="GO:0005524">
    <property type="term" value="F:ATP binding"/>
    <property type="evidence" value="ECO:0007669"/>
    <property type="project" value="UniProtKB-KW"/>
</dbReference>
<keyword evidence="7" id="KW-0547">Nucleotide-binding</keyword>
<reference evidence="15 16" key="1">
    <citation type="submission" date="2016-11" db="EMBL/GenBank/DDBJ databases">
        <authorList>
            <person name="Jaros S."/>
            <person name="Januszkiewicz K."/>
            <person name="Wedrychowicz H."/>
        </authorList>
    </citation>
    <scope>NUCLEOTIDE SEQUENCE [LARGE SCALE GENOMIC DNA]</scope>
    <source>
        <strain evidence="15 16">DSM 6191</strain>
    </source>
</reference>
<dbReference type="InterPro" id="IPR005467">
    <property type="entry name" value="His_kinase_dom"/>
</dbReference>
<evidence type="ECO:0000256" key="12">
    <source>
        <dbReference type="SAM" id="Coils"/>
    </source>
</evidence>
<dbReference type="InterPro" id="IPR004358">
    <property type="entry name" value="Sig_transdc_His_kin-like_C"/>
</dbReference>
<dbReference type="EMBL" id="FQXU01000011">
    <property type="protein sequence ID" value="SHI28231.1"/>
    <property type="molecule type" value="Genomic_DNA"/>
</dbReference>
<proteinExistence type="predicted"/>
<evidence type="ECO:0000259" key="14">
    <source>
        <dbReference type="PROSITE" id="PS50109"/>
    </source>
</evidence>
<dbReference type="AlphaFoldDB" id="A0A1M5ZVE4"/>
<dbReference type="PANTHER" id="PTHR43711:SF30">
    <property type="entry name" value="HISTIDINE KINASE"/>
    <property type="match status" value="1"/>
</dbReference>
<keyword evidence="9" id="KW-0067">ATP-binding</keyword>
<evidence type="ECO:0000256" key="11">
    <source>
        <dbReference type="ARBA" id="ARBA00023136"/>
    </source>
</evidence>